<organism evidence="1">
    <name type="scientific">marine sediment metagenome</name>
    <dbReference type="NCBI Taxonomy" id="412755"/>
    <lineage>
        <taxon>unclassified sequences</taxon>
        <taxon>metagenomes</taxon>
        <taxon>ecological metagenomes</taxon>
    </lineage>
</organism>
<accession>A0A0F8Y676</accession>
<name>A0A0F8Y676_9ZZZZ</name>
<dbReference type="EMBL" id="LAZR01068417">
    <property type="protein sequence ID" value="KKK49679.1"/>
    <property type="molecule type" value="Genomic_DNA"/>
</dbReference>
<evidence type="ECO:0000313" key="1">
    <source>
        <dbReference type="EMBL" id="KKK49679.1"/>
    </source>
</evidence>
<dbReference type="AlphaFoldDB" id="A0A0F8Y676"/>
<sequence length="33" mass="3654">MSRKTITKSIDTENEWSNSATLTGYFNLSLSGT</sequence>
<reference evidence="1" key="1">
    <citation type="journal article" date="2015" name="Nature">
        <title>Complex archaea that bridge the gap between prokaryotes and eukaryotes.</title>
        <authorList>
            <person name="Spang A."/>
            <person name="Saw J.H."/>
            <person name="Jorgensen S.L."/>
            <person name="Zaremba-Niedzwiedzka K."/>
            <person name="Martijn J."/>
            <person name="Lind A.E."/>
            <person name="van Eijk R."/>
            <person name="Schleper C."/>
            <person name="Guy L."/>
            <person name="Ettema T.J."/>
        </authorList>
    </citation>
    <scope>NUCLEOTIDE SEQUENCE</scope>
</reference>
<protein>
    <submittedName>
        <fullName evidence="1">Uncharacterized protein</fullName>
    </submittedName>
</protein>
<proteinExistence type="predicted"/>
<comment type="caution">
    <text evidence="1">The sequence shown here is derived from an EMBL/GenBank/DDBJ whole genome shotgun (WGS) entry which is preliminary data.</text>
</comment>
<feature type="non-terminal residue" evidence="1">
    <location>
        <position position="33"/>
    </location>
</feature>
<gene>
    <name evidence="1" type="ORF">LCGC14_3132660</name>
</gene>